<comment type="caution">
    <text evidence="6">The sequence shown here is derived from an EMBL/GenBank/DDBJ whole genome shotgun (WGS) entry which is preliminary data.</text>
</comment>
<dbReference type="GO" id="GO:0006221">
    <property type="term" value="P:pyrimidine nucleotide biosynthetic process"/>
    <property type="evidence" value="ECO:0007669"/>
    <property type="project" value="UniProtKB-KW"/>
</dbReference>
<dbReference type="PATRIC" id="fig|1437605.7.peg.494"/>
<dbReference type="OrthoDB" id="5599321at2"/>
<evidence type="ECO:0000256" key="3">
    <source>
        <dbReference type="ARBA" id="ARBA00022975"/>
    </source>
</evidence>
<evidence type="ECO:0000259" key="5">
    <source>
        <dbReference type="Pfam" id="PF02748"/>
    </source>
</evidence>
<evidence type="ECO:0000256" key="1">
    <source>
        <dbReference type="ARBA" id="ARBA00022723"/>
    </source>
</evidence>
<dbReference type="GO" id="GO:0006207">
    <property type="term" value="P:'de novo' pyrimidine nucleobase biosynthetic process"/>
    <property type="evidence" value="ECO:0007669"/>
    <property type="project" value="InterPro"/>
</dbReference>
<keyword evidence="1" id="KW-0479">Metal-binding</keyword>
<feature type="domain" description="Aspartate carbamoyltransferase regulatory subunit N-terminal" evidence="4">
    <location>
        <begin position="1"/>
        <end position="88"/>
    </location>
</feature>
<dbReference type="PANTHER" id="PTHR35805">
    <property type="entry name" value="ASPARTATE CARBAMOYLTRANSFERASE REGULATORY CHAIN"/>
    <property type="match status" value="1"/>
</dbReference>
<dbReference type="InterPro" id="IPR020545">
    <property type="entry name" value="Asp_carbamoyltransf_reg_N"/>
</dbReference>
<evidence type="ECO:0000259" key="4">
    <source>
        <dbReference type="Pfam" id="PF01948"/>
    </source>
</evidence>
<dbReference type="NCBIfam" id="NF002063">
    <property type="entry name" value="PRK00893.1-3"/>
    <property type="match status" value="1"/>
</dbReference>
<dbReference type="STRING" id="1437605.AB656_02395"/>
<dbReference type="KEGG" id="bact:AB656_02395"/>
<dbReference type="RefSeq" id="WP_033504460.1">
    <property type="nucleotide sequence ID" value="NZ_CP011786.1"/>
</dbReference>
<proteinExistence type="predicted"/>
<sequence>MEVTSINRGVIIDHVPAGRALKVLHYLGLDPTRTRLALIMNAPSERFGSKDIIKIEGGSELNLTVLGFVAPQATVNRVEDGRIVDKCSPERPEHLTGVIRCINPRCVTTVETGLIQSFHLDSVGGGVYRCDYCDEKAEL</sequence>
<dbReference type="SUPFAM" id="SSF57825">
    <property type="entry name" value="Aspartate carbamoyltransferase, Regulatory-chain, C-terminal domain"/>
    <property type="match status" value="1"/>
</dbReference>
<dbReference type="SUPFAM" id="SSF54893">
    <property type="entry name" value="Aspartate carbamoyltransferase, Regulatory-chain, N-terminal domain"/>
    <property type="match status" value="1"/>
</dbReference>
<accession>A0A086Z0K6</accession>
<reference evidence="6 7" key="1">
    <citation type="submission" date="2014-03" db="EMBL/GenBank/DDBJ databases">
        <title>Genomics of Bifidobacteria.</title>
        <authorList>
            <person name="Ventura M."/>
            <person name="Milani C."/>
            <person name="Lugli G.A."/>
        </authorList>
    </citation>
    <scope>NUCLEOTIDE SEQUENCE [LARGE SCALE GENOMIC DNA]</scope>
    <source>
        <strain evidence="6 7">DSM 22766</strain>
    </source>
</reference>
<dbReference type="Pfam" id="PF02748">
    <property type="entry name" value="PyrI_C"/>
    <property type="match status" value="1"/>
</dbReference>
<feature type="domain" description="Aspartate carbamoyltransferase regulatory subunit C-terminal" evidence="5">
    <location>
        <begin position="95"/>
        <end position="136"/>
    </location>
</feature>
<dbReference type="AlphaFoldDB" id="A0A086Z0K6"/>
<dbReference type="InterPro" id="IPR020542">
    <property type="entry name" value="Asp_carbamoyltrfase_reg_C"/>
</dbReference>
<dbReference type="PANTHER" id="PTHR35805:SF1">
    <property type="entry name" value="ASPARTATE CARBAMOYLTRANSFERASE REGULATORY CHAIN"/>
    <property type="match status" value="1"/>
</dbReference>
<organism evidence="6 7">
    <name type="scientific">Bifidobacterium actinocoloniiforme DSM 22766</name>
    <dbReference type="NCBI Taxonomy" id="1437605"/>
    <lineage>
        <taxon>Bacteria</taxon>
        <taxon>Bacillati</taxon>
        <taxon>Actinomycetota</taxon>
        <taxon>Actinomycetes</taxon>
        <taxon>Bifidobacteriales</taxon>
        <taxon>Bifidobacteriaceae</taxon>
        <taxon>Bifidobacterium</taxon>
    </lineage>
</organism>
<evidence type="ECO:0000313" key="7">
    <source>
        <dbReference type="Proteomes" id="UP000029015"/>
    </source>
</evidence>
<evidence type="ECO:0000256" key="2">
    <source>
        <dbReference type="ARBA" id="ARBA00022833"/>
    </source>
</evidence>
<keyword evidence="6" id="KW-0808">Transferase</keyword>
<dbReference type="Pfam" id="PF01948">
    <property type="entry name" value="PyrI"/>
    <property type="match status" value="1"/>
</dbReference>
<dbReference type="GO" id="GO:0046872">
    <property type="term" value="F:metal ion binding"/>
    <property type="evidence" value="ECO:0007669"/>
    <property type="project" value="UniProtKB-KW"/>
</dbReference>
<dbReference type="InterPro" id="IPR036793">
    <property type="entry name" value="Asp_carbatrfase_reg_N_sf"/>
</dbReference>
<keyword evidence="3" id="KW-0665">Pyrimidine biosynthesis</keyword>
<evidence type="ECO:0000313" key="6">
    <source>
        <dbReference type="EMBL" id="KFI40056.1"/>
    </source>
</evidence>
<gene>
    <name evidence="6" type="ORF">BACT_0758</name>
</gene>
<keyword evidence="7" id="KW-1185">Reference proteome</keyword>
<name>A0A086Z0K6_9BIFI</name>
<keyword evidence="2" id="KW-0862">Zinc</keyword>
<protein>
    <submittedName>
        <fullName evidence="6">Aspartate carbamoyltransferase regulatory chain</fullName>
    </submittedName>
</protein>
<dbReference type="Proteomes" id="UP000029015">
    <property type="component" value="Unassembled WGS sequence"/>
</dbReference>
<dbReference type="InterPro" id="IPR036792">
    <property type="entry name" value="Asp_carbatrfase_reg_C_sf"/>
</dbReference>
<dbReference type="GO" id="GO:0016740">
    <property type="term" value="F:transferase activity"/>
    <property type="evidence" value="ECO:0007669"/>
    <property type="project" value="UniProtKB-KW"/>
</dbReference>
<dbReference type="GO" id="GO:0009347">
    <property type="term" value="C:aspartate carbamoyltransferase complex"/>
    <property type="evidence" value="ECO:0007669"/>
    <property type="project" value="InterPro"/>
</dbReference>
<dbReference type="InterPro" id="IPR002801">
    <property type="entry name" value="Asp_carbamoylTrfase_reg"/>
</dbReference>
<dbReference type="eggNOG" id="COG1781">
    <property type="taxonomic scope" value="Bacteria"/>
</dbReference>
<dbReference type="EMBL" id="JGYK01000001">
    <property type="protein sequence ID" value="KFI40056.1"/>
    <property type="molecule type" value="Genomic_DNA"/>
</dbReference>
<dbReference type="Gene3D" id="2.30.30.20">
    <property type="entry name" value="Aspartate carbamoyltransferase regulatory subunit, C-terminal domain"/>
    <property type="match status" value="1"/>
</dbReference>
<dbReference type="Gene3D" id="3.30.70.140">
    <property type="entry name" value="Aspartate carbamoyltransferase regulatory subunit, N-terminal domain"/>
    <property type="match status" value="1"/>
</dbReference>